<dbReference type="AlphaFoldDB" id="W9J6S2"/>
<organism evidence="1 2">
    <name type="scientific">Fusarium oxysporum NRRL 32931</name>
    <dbReference type="NCBI Taxonomy" id="660029"/>
    <lineage>
        <taxon>Eukaryota</taxon>
        <taxon>Fungi</taxon>
        <taxon>Dikarya</taxon>
        <taxon>Ascomycota</taxon>
        <taxon>Pezizomycotina</taxon>
        <taxon>Sordariomycetes</taxon>
        <taxon>Hypocreomycetidae</taxon>
        <taxon>Hypocreales</taxon>
        <taxon>Nectriaceae</taxon>
        <taxon>Fusarium</taxon>
        <taxon>Fusarium oxysporum species complex</taxon>
    </lineage>
</organism>
<evidence type="ECO:0000313" key="1">
    <source>
        <dbReference type="EMBL" id="EWZ00425.1"/>
    </source>
</evidence>
<gene>
    <name evidence="1" type="ORF">FOYG_00297</name>
</gene>
<name>W9J6S2_FUSOX</name>
<dbReference type="EMBL" id="JH717839">
    <property type="protein sequence ID" value="EWZ00425.1"/>
    <property type="molecule type" value="Genomic_DNA"/>
</dbReference>
<sequence>MRRLANERAKKYLEPRDISWQKWDAFGDDESNGTEAVPTGWYSISRYI</sequence>
<dbReference type="Proteomes" id="UP000030753">
    <property type="component" value="Unassembled WGS sequence"/>
</dbReference>
<protein>
    <submittedName>
        <fullName evidence="1">Uncharacterized protein</fullName>
    </submittedName>
</protein>
<dbReference type="HOGENOM" id="CLU_3159990_0_0_1"/>
<accession>W9J6S2</accession>
<proteinExistence type="predicted"/>
<reference evidence="1 2" key="1">
    <citation type="submission" date="2011-06" db="EMBL/GenBank/DDBJ databases">
        <title>The Genome Sequence of Fusarium oxysporum FOSC 3-a.</title>
        <authorList>
            <consortium name="The Broad Institute Genome Sequencing Platform"/>
            <person name="Ma L.-J."/>
            <person name="Gale L.R."/>
            <person name="Schwartz D.C."/>
            <person name="Zhou S."/>
            <person name="Corby-Kistler H."/>
            <person name="Young S.K."/>
            <person name="Zeng Q."/>
            <person name="Gargeya S."/>
            <person name="Fitzgerald M."/>
            <person name="Haas B."/>
            <person name="Abouelleil A."/>
            <person name="Alvarado L."/>
            <person name="Arachchi H.M."/>
            <person name="Berlin A."/>
            <person name="Brown A."/>
            <person name="Chapman S.B."/>
            <person name="Chen Z."/>
            <person name="Dunbar C."/>
            <person name="Freedman E."/>
            <person name="Gearin G."/>
            <person name="Gellesch M."/>
            <person name="Goldberg J."/>
            <person name="Griggs A."/>
            <person name="Gujja S."/>
            <person name="Heiman D."/>
            <person name="Howarth C."/>
            <person name="Larson L."/>
            <person name="Lui A."/>
            <person name="MacDonald P.J.P."/>
            <person name="Mehta T."/>
            <person name="Montmayeur A."/>
            <person name="Murphy C."/>
            <person name="Neiman D."/>
            <person name="Pearson M."/>
            <person name="Priest M."/>
            <person name="Roberts A."/>
            <person name="Saif S."/>
            <person name="Shea T."/>
            <person name="Shenoy N."/>
            <person name="Sisk P."/>
            <person name="Stolte C."/>
            <person name="Sykes S."/>
            <person name="Wortman J."/>
            <person name="Nusbaum C."/>
            <person name="Birren B."/>
        </authorList>
    </citation>
    <scope>NUCLEOTIDE SEQUENCE [LARGE SCALE GENOMIC DNA]</scope>
    <source>
        <strain evidence="2">FOSC 3-a</strain>
    </source>
</reference>
<evidence type="ECO:0000313" key="2">
    <source>
        <dbReference type="Proteomes" id="UP000030753"/>
    </source>
</evidence>